<dbReference type="AlphaFoldDB" id="A0A0A9B1R8"/>
<evidence type="ECO:0000313" key="2">
    <source>
        <dbReference type="EMBL" id="JAD57326.1"/>
    </source>
</evidence>
<organism evidence="2">
    <name type="scientific">Arundo donax</name>
    <name type="common">Giant reed</name>
    <name type="synonym">Donax arundinaceus</name>
    <dbReference type="NCBI Taxonomy" id="35708"/>
    <lineage>
        <taxon>Eukaryota</taxon>
        <taxon>Viridiplantae</taxon>
        <taxon>Streptophyta</taxon>
        <taxon>Embryophyta</taxon>
        <taxon>Tracheophyta</taxon>
        <taxon>Spermatophyta</taxon>
        <taxon>Magnoliopsida</taxon>
        <taxon>Liliopsida</taxon>
        <taxon>Poales</taxon>
        <taxon>Poaceae</taxon>
        <taxon>PACMAD clade</taxon>
        <taxon>Arundinoideae</taxon>
        <taxon>Arundineae</taxon>
        <taxon>Arundo</taxon>
    </lineage>
</organism>
<dbReference type="EMBL" id="GBRH01240569">
    <property type="protein sequence ID" value="JAD57326.1"/>
    <property type="molecule type" value="Transcribed_RNA"/>
</dbReference>
<accession>A0A0A9B1R8</accession>
<reference evidence="2" key="1">
    <citation type="submission" date="2014-09" db="EMBL/GenBank/DDBJ databases">
        <authorList>
            <person name="Magalhaes I.L.F."/>
            <person name="Oliveira U."/>
            <person name="Santos F.R."/>
            <person name="Vidigal T.H.D.A."/>
            <person name="Brescovit A.D."/>
            <person name="Santos A.J."/>
        </authorList>
    </citation>
    <scope>NUCLEOTIDE SEQUENCE</scope>
    <source>
        <tissue evidence="2">Shoot tissue taken approximately 20 cm above the soil surface</tissue>
    </source>
</reference>
<sequence length="43" mass="4591">MDENGQVTATAPNNRGVMLMGDSSTSKVDASIRHQRDALCISI</sequence>
<feature type="region of interest" description="Disordered" evidence="1">
    <location>
        <begin position="1"/>
        <end position="31"/>
    </location>
</feature>
<protein>
    <submittedName>
        <fullName evidence="2">Uncharacterized protein</fullName>
    </submittedName>
</protein>
<feature type="compositionally biased region" description="Polar residues" evidence="1">
    <location>
        <begin position="1"/>
        <end position="13"/>
    </location>
</feature>
<reference evidence="2" key="2">
    <citation type="journal article" date="2015" name="Data Brief">
        <title>Shoot transcriptome of the giant reed, Arundo donax.</title>
        <authorList>
            <person name="Barrero R.A."/>
            <person name="Guerrero F.D."/>
            <person name="Moolhuijzen P."/>
            <person name="Goolsby J.A."/>
            <person name="Tidwell J."/>
            <person name="Bellgard S.E."/>
            <person name="Bellgard M.I."/>
        </authorList>
    </citation>
    <scope>NUCLEOTIDE SEQUENCE</scope>
    <source>
        <tissue evidence="2">Shoot tissue taken approximately 20 cm above the soil surface</tissue>
    </source>
</reference>
<evidence type="ECO:0000256" key="1">
    <source>
        <dbReference type="SAM" id="MobiDB-lite"/>
    </source>
</evidence>
<name>A0A0A9B1R8_ARUDO</name>
<proteinExistence type="predicted"/>